<name>A0AAN6TES8_9PEZI</name>
<reference evidence="2" key="2">
    <citation type="submission" date="2023-05" db="EMBL/GenBank/DDBJ databases">
        <authorList>
            <consortium name="Lawrence Berkeley National Laboratory"/>
            <person name="Steindorff A."/>
            <person name="Hensen N."/>
            <person name="Bonometti L."/>
            <person name="Westerberg I."/>
            <person name="Brannstrom I.O."/>
            <person name="Guillou S."/>
            <person name="Cros-Aarteil S."/>
            <person name="Calhoun S."/>
            <person name="Haridas S."/>
            <person name="Kuo A."/>
            <person name="Mondo S."/>
            <person name="Pangilinan J."/>
            <person name="Riley R."/>
            <person name="Labutti K."/>
            <person name="Andreopoulos B."/>
            <person name="Lipzen A."/>
            <person name="Chen C."/>
            <person name="Yanf M."/>
            <person name="Daum C."/>
            <person name="Ng V."/>
            <person name="Clum A."/>
            <person name="Ohm R."/>
            <person name="Martin F."/>
            <person name="Silar P."/>
            <person name="Natvig D."/>
            <person name="Lalanne C."/>
            <person name="Gautier V."/>
            <person name="Ament-Velasquez S.L."/>
            <person name="Kruys A."/>
            <person name="Hutchinson M.I."/>
            <person name="Powell A.J."/>
            <person name="Barry K."/>
            <person name="Miller A.N."/>
            <person name="Grigoriev I.V."/>
            <person name="Debuchy R."/>
            <person name="Gladieux P."/>
            <person name="Thoren M.H."/>
            <person name="Johannesson H."/>
        </authorList>
    </citation>
    <scope>NUCLEOTIDE SEQUENCE</scope>
    <source>
        <strain evidence="2">CBS 508.74</strain>
    </source>
</reference>
<evidence type="ECO:0008006" key="4">
    <source>
        <dbReference type="Google" id="ProtNLM"/>
    </source>
</evidence>
<keyword evidence="3" id="KW-1185">Reference proteome</keyword>
<organism evidence="2 3">
    <name type="scientific">Canariomyces notabilis</name>
    <dbReference type="NCBI Taxonomy" id="2074819"/>
    <lineage>
        <taxon>Eukaryota</taxon>
        <taxon>Fungi</taxon>
        <taxon>Dikarya</taxon>
        <taxon>Ascomycota</taxon>
        <taxon>Pezizomycotina</taxon>
        <taxon>Sordariomycetes</taxon>
        <taxon>Sordariomycetidae</taxon>
        <taxon>Sordariales</taxon>
        <taxon>Chaetomiaceae</taxon>
        <taxon>Canariomyces</taxon>
    </lineage>
</organism>
<protein>
    <recommendedName>
        <fullName evidence="4">Arrestin-like N-terminal domain-containing protein</fullName>
    </recommendedName>
</protein>
<dbReference type="GeneID" id="89939172"/>
<evidence type="ECO:0000313" key="3">
    <source>
        <dbReference type="Proteomes" id="UP001302812"/>
    </source>
</evidence>
<proteinExistence type="predicted"/>
<sequence length="489" mass="53509">MNHPAAALSWRNEPARLKASADLSIHLNPPGHSGDGVPATTPYTLTGHVHRQAKAVSPRACVSIALIGRSIVRLRRETGSSDNKTTHHYKSQFYLLDHHRHILFDGPLHIPPDSPQGQSWPFSIPIPTHTSPSIPPNQDPKCTFFPWTPGAPTPPPGPPPPSFRTHTGTPSSMVDAWVEYFLAADLTEEHGGSCKVTAKARLPVTILPPRASTPQYGHGFRLPAGVDVQNDMEMMIFPHRSTHTVTTQRLRPGMEEASLSFAQGVKKLFKTPSVPRYTFQVLVQLPEGVSISMDALDGRGAAAGATPHVPVWIKAVHRPGNDGGGNMNDAQLEGKEKQRGPQMRTVILTSVEIRIIAITEVAVDGAFVRDMDRQQESEIMRLTVDSQQTQGRGVLPVDVPGDEREDGEGLPLDVGAVLGLRLGRDWVEALGERRPMGTRWGVASEGLCPDFVTYNIRRGYRMVVKMELELARERVKVRCEQGVGVVNGE</sequence>
<evidence type="ECO:0000256" key="1">
    <source>
        <dbReference type="SAM" id="MobiDB-lite"/>
    </source>
</evidence>
<accession>A0AAN6TES8</accession>
<dbReference type="EMBL" id="MU853340">
    <property type="protein sequence ID" value="KAK4113129.1"/>
    <property type="molecule type" value="Genomic_DNA"/>
</dbReference>
<dbReference type="Proteomes" id="UP001302812">
    <property type="component" value="Unassembled WGS sequence"/>
</dbReference>
<evidence type="ECO:0000313" key="2">
    <source>
        <dbReference type="EMBL" id="KAK4113129.1"/>
    </source>
</evidence>
<reference evidence="2" key="1">
    <citation type="journal article" date="2023" name="Mol. Phylogenet. Evol.">
        <title>Genome-scale phylogeny and comparative genomics of the fungal order Sordariales.</title>
        <authorList>
            <person name="Hensen N."/>
            <person name="Bonometti L."/>
            <person name="Westerberg I."/>
            <person name="Brannstrom I.O."/>
            <person name="Guillou S."/>
            <person name="Cros-Aarteil S."/>
            <person name="Calhoun S."/>
            <person name="Haridas S."/>
            <person name="Kuo A."/>
            <person name="Mondo S."/>
            <person name="Pangilinan J."/>
            <person name="Riley R."/>
            <person name="LaButti K."/>
            <person name="Andreopoulos B."/>
            <person name="Lipzen A."/>
            <person name="Chen C."/>
            <person name="Yan M."/>
            <person name="Daum C."/>
            <person name="Ng V."/>
            <person name="Clum A."/>
            <person name="Steindorff A."/>
            <person name="Ohm R.A."/>
            <person name="Martin F."/>
            <person name="Silar P."/>
            <person name="Natvig D.O."/>
            <person name="Lalanne C."/>
            <person name="Gautier V."/>
            <person name="Ament-Velasquez S.L."/>
            <person name="Kruys A."/>
            <person name="Hutchinson M.I."/>
            <person name="Powell A.J."/>
            <person name="Barry K."/>
            <person name="Miller A.N."/>
            <person name="Grigoriev I.V."/>
            <person name="Debuchy R."/>
            <person name="Gladieux P."/>
            <person name="Hiltunen Thoren M."/>
            <person name="Johannesson H."/>
        </authorList>
    </citation>
    <scope>NUCLEOTIDE SEQUENCE</scope>
    <source>
        <strain evidence="2">CBS 508.74</strain>
    </source>
</reference>
<gene>
    <name evidence="2" type="ORF">N656DRAFT_778662</name>
</gene>
<dbReference type="AlphaFoldDB" id="A0AAN6TES8"/>
<dbReference type="RefSeq" id="XP_064670699.1">
    <property type="nucleotide sequence ID" value="XM_064815047.1"/>
</dbReference>
<comment type="caution">
    <text evidence="2">The sequence shown here is derived from an EMBL/GenBank/DDBJ whole genome shotgun (WGS) entry which is preliminary data.</text>
</comment>
<feature type="region of interest" description="Disordered" evidence="1">
    <location>
        <begin position="318"/>
        <end position="338"/>
    </location>
</feature>
<feature type="compositionally biased region" description="Pro residues" evidence="1">
    <location>
        <begin position="149"/>
        <end position="162"/>
    </location>
</feature>
<feature type="region of interest" description="Disordered" evidence="1">
    <location>
        <begin position="147"/>
        <end position="167"/>
    </location>
</feature>